<evidence type="ECO:0000256" key="1">
    <source>
        <dbReference type="SAM" id="Phobius"/>
    </source>
</evidence>
<keyword evidence="1" id="KW-1133">Transmembrane helix</keyword>
<reference evidence="2" key="2">
    <citation type="submission" date="2020-09" db="EMBL/GenBank/DDBJ databases">
        <authorList>
            <person name="Sun Q."/>
            <person name="Kim S."/>
        </authorList>
    </citation>
    <scope>NUCLEOTIDE SEQUENCE</scope>
    <source>
        <strain evidence="2">KCTC 12988</strain>
    </source>
</reference>
<proteinExistence type="predicted"/>
<gene>
    <name evidence="2" type="ORF">GCM10007100_28350</name>
</gene>
<dbReference type="EMBL" id="BMXI01000012">
    <property type="protein sequence ID" value="GHC59491.1"/>
    <property type="molecule type" value="Genomic_DNA"/>
</dbReference>
<reference evidence="2" key="1">
    <citation type="journal article" date="2014" name="Int. J. Syst. Evol. Microbiol.">
        <title>Complete genome sequence of Corynebacterium casei LMG S-19264T (=DSM 44701T), isolated from a smear-ripened cheese.</title>
        <authorList>
            <consortium name="US DOE Joint Genome Institute (JGI-PGF)"/>
            <person name="Walter F."/>
            <person name="Albersmeier A."/>
            <person name="Kalinowski J."/>
            <person name="Ruckert C."/>
        </authorList>
    </citation>
    <scope>NUCLEOTIDE SEQUENCE</scope>
    <source>
        <strain evidence="2">KCTC 12988</strain>
    </source>
</reference>
<comment type="caution">
    <text evidence="2">The sequence shown here is derived from an EMBL/GenBank/DDBJ whole genome shotgun (WGS) entry which is preliminary data.</text>
</comment>
<accession>A0A918WNG1</accession>
<dbReference type="Proteomes" id="UP000644507">
    <property type="component" value="Unassembled WGS sequence"/>
</dbReference>
<feature type="transmembrane region" description="Helical" evidence="1">
    <location>
        <begin position="17"/>
        <end position="37"/>
    </location>
</feature>
<keyword evidence="1" id="KW-0472">Membrane</keyword>
<name>A0A918WNG1_9BACT</name>
<sequence length="101" mass="10776">MILWVLLVDGASAKKEILYALAASFAVFVVTGINVLANARRVTCPLCKASLFMSTKNLVKPGVPKLLGSAKVPLAFSLLTVPKVMSCPCCAERVRLIRSGQ</sequence>
<dbReference type="AlphaFoldDB" id="A0A918WNG1"/>
<evidence type="ECO:0000313" key="3">
    <source>
        <dbReference type="Proteomes" id="UP000644507"/>
    </source>
</evidence>
<evidence type="ECO:0000313" key="2">
    <source>
        <dbReference type="EMBL" id="GHC59491.1"/>
    </source>
</evidence>
<keyword evidence="1" id="KW-0812">Transmembrane</keyword>
<protein>
    <submittedName>
        <fullName evidence="2">Uncharacterized protein</fullName>
    </submittedName>
</protein>
<organism evidence="2 3">
    <name type="scientific">Roseibacillus persicicus</name>
    <dbReference type="NCBI Taxonomy" id="454148"/>
    <lineage>
        <taxon>Bacteria</taxon>
        <taxon>Pseudomonadati</taxon>
        <taxon>Verrucomicrobiota</taxon>
        <taxon>Verrucomicrobiia</taxon>
        <taxon>Verrucomicrobiales</taxon>
        <taxon>Verrucomicrobiaceae</taxon>
        <taxon>Roseibacillus</taxon>
    </lineage>
</organism>
<keyword evidence="3" id="KW-1185">Reference proteome</keyword>